<reference evidence="2" key="1">
    <citation type="submission" date="2022-12" db="EMBL/GenBank/DDBJ databases">
        <authorList>
            <person name="Petersen C."/>
        </authorList>
    </citation>
    <scope>NUCLEOTIDE SEQUENCE</scope>
    <source>
        <strain evidence="2">IBT 35675</strain>
    </source>
</reference>
<accession>A0A9W9RBW4</accession>
<keyword evidence="3" id="KW-1185">Reference proteome</keyword>
<feature type="region of interest" description="Disordered" evidence="1">
    <location>
        <begin position="304"/>
        <end position="362"/>
    </location>
</feature>
<feature type="region of interest" description="Disordered" evidence="1">
    <location>
        <begin position="409"/>
        <end position="461"/>
    </location>
</feature>
<dbReference type="AlphaFoldDB" id="A0A9W9RBW4"/>
<feature type="compositionally biased region" description="Polar residues" evidence="1">
    <location>
        <begin position="515"/>
        <end position="535"/>
    </location>
</feature>
<comment type="caution">
    <text evidence="2">The sequence shown here is derived from an EMBL/GenBank/DDBJ whole genome shotgun (WGS) entry which is preliminary data.</text>
</comment>
<evidence type="ECO:0000313" key="2">
    <source>
        <dbReference type="EMBL" id="KAJ5357367.1"/>
    </source>
</evidence>
<protein>
    <submittedName>
        <fullName evidence="2">Uncharacterized protein</fullName>
    </submittedName>
</protein>
<name>A0A9W9RBW4_PENBR</name>
<feature type="compositionally biased region" description="Polar residues" evidence="1">
    <location>
        <begin position="213"/>
        <end position="228"/>
    </location>
</feature>
<proteinExistence type="predicted"/>
<sequence>MAYVDQPYPMEFPMENPESMDFDSLFHNINSSYDNLSFPWGYDDQYLLSGYDDQYIPSGYDNQFFPSDYDSQSLPSGYDSQSTATISPQLLTLPYGSEFTSPVDIMTPSFGAEDQQESMSMEGSFMQDPTPLLSDGASFAGYNSFDSNAFRKEVEALAALDPRAVLMKRKRRDASITLHQRAHQKALGDANKHDQGMSSDSNTSFSSPSFSDMRQSASPLSIPENTTPEAPPPGGMELVLDLNMNAAANLPKKQKPRSKAQKENYINARKFGACAKHKLQHKQCRCPDKSGGRATASVSPTMATLQKQLKQPKLQTSVRPNTRYPVSPGQTNAPQTQSLPSVKPLRMSTNSSPGHDTSIGLPVVPQDLARTNIQRSTIPGRDSVYPGAPGFSNVSSQDTAIKSGTLVAKNASQAHSRAAPPGRNVSEASPGQETIQPGGTVRSSSGRDVVAGKKTHSSSAGHEILISGNKSCSSAGHDILLSGTGSNTAAIDRGRTTCQSTNQSSTTLPPAGSSLRWSISSSTVPAQSDTSTPSGVPSAVPCTASNGGTPIRRIVQDTILPGFIPATHGIHPGGTAMALGLQRRSASNVVAGLQSMPKIQATKTSHSIPGALANRLLDSLPSGLPQSVARVGSLLYTSVALCAQLTLQHGSIKGAIWKGLSFAGRYTRVVHKLFSSNGLRI</sequence>
<feature type="compositionally biased region" description="Low complexity" evidence="1">
    <location>
        <begin position="198"/>
        <end position="212"/>
    </location>
</feature>
<organism evidence="2 3">
    <name type="scientific">Penicillium brevicompactum</name>
    <dbReference type="NCBI Taxonomy" id="5074"/>
    <lineage>
        <taxon>Eukaryota</taxon>
        <taxon>Fungi</taxon>
        <taxon>Dikarya</taxon>
        <taxon>Ascomycota</taxon>
        <taxon>Pezizomycotina</taxon>
        <taxon>Eurotiomycetes</taxon>
        <taxon>Eurotiomycetidae</taxon>
        <taxon>Eurotiales</taxon>
        <taxon>Aspergillaceae</taxon>
        <taxon>Penicillium</taxon>
    </lineage>
</organism>
<feature type="compositionally biased region" description="Polar residues" evidence="1">
    <location>
        <begin position="328"/>
        <end position="340"/>
    </location>
</feature>
<evidence type="ECO:0000313" key="3">
    <source>
        <dbReference type="Proteomes" id="UP001148299"/>
    </source>
</evidence>
<dbReference type="EMBL" id="JAPZBR010000003">
    <property type="protein sequence ID" value="KAJ5357367.1"/>
    <property type="molecule type" value="Genomic_DNA"/>
</dbReference>
<reference evidence="2" key="2">
    <citation type="journal article" date="2023" name="IMA Fungus">
        <title>Comparative genomic study of the Penicillium genus elucidates a diverse pangenome and 15 lateral gene transfer events.</title>
        <authorList>
            <person name="Petersen C."/>
            <person name="Sorensen T."/>
            <person name="Nielsen M.R."/>
            <person name="Sondergaard T.E."/>
            <person name="Sorensen J.L."/>
            <person name="Fitzpatrick D.A."/>
            <person name="Frisvad J.C."/>
            <person name="Nielsen K.L."/>
        </authorList>
    </citation>
    <scope>NUCLEOTIDE SEQUENCE</scope>
    <source>
        <strain evidence="2">IBT 35675</strain>
    </source>
</reference>
<dbReference type="Proteomes" id="UP001148299">
    <property type="component" value="Unassembled WGS sequence"/>
</dbReference>
<feature type="region of interest" description="Disordered" evidence="1">
    <location>
        <begin position="175"/>
        <end position="237"/>
    </location>
</feature>
<gene>
    <name evidence="2" type="ORF">N7541_004525</name>
</gene>
<feature type="compositionally biased region" description="Polar residues" evidence="1">
    <location>
        <begin position="426"/>
        <end position="446"/>
    </location>
</feature>
<feature type="compositionally biased region" description="Low complexity" evidence="1">
    <location>
        <begin position="305"/>
        <end position="315"/>
    </location>
</feature>
<feature type="compositionally biased region" description="Low complexity" evidence="1">
    <location>
        <begin position="498"/>
        <end position="507"/>
    </location>
</feature>
<feature type="region of interest" description="Disordered" evidence="1">
    <location>
        <begin position="498"/>
        <end position="547"/>
    </location>
</feature>
<evidence type="ECO:0000256" key="1">
    <source>
        <dbReference type="SAM" id="MobiDB-lite"/>
    </source>
</evidence>